<proteinExistence type="inferred from homology"/>
<dbReference type="EMBL" id="FCOB02000010">
    <property type="protein sequence ID" value="SAK62065.1"/>
    <property type="molecule type" value="Genomic_DNA"/>
</dbReference>
<dbReference type="GO" id="GO:0016491">
    <property type="term" value="F:oxidoreductase activity"/>
    <property type="evidence" value="ECO:0007669"/>
    <property type="project" value="UniProtKB-KW"/>
</dbReference>
<accession>A0A158AWD4</accession>
<dbReference type="STRING" id="1777144.AWB83_02443"/>
<gene>
    <name evidence="3" type="ORF">AWB83_02443</name>
</gene>
<organism evidence="3 4">
    <name type="scientific">Caballeronia ptereochthonis</name>
    <dbReference type="NCBI Taxonomy" id="1777144"/>
    <lineage>
        <taxon>Bacteria</taxon>
        <taxon>Pseudomonadati</taxon>
        <taxon>Pseudomonadota</taxon>
        <taxon>Betaproteobacteria</taxon>
        <taxon>Burkholderiales</taxon>
        <taxon>Burkholderiaceae</taxon>
        <taxon>Caballeronia</taxon>
    </lineage>
</organism>
<reference evidence="3" key="1">
    <citation type="submission" date="2016-01" db="EMBL/GenBank/DDBJ databases">
        <authorList>
            <person name="Peeters C."/>
        </authorList>
    </citation>
    <scope>NUCLEOTIDE SEQUENCE [LARGE SCALE GENOMIC DNA]</scope>
    <source>
        <strain evidence="3">LMG 29326</strain>
    </source>
</reference>
<comment type="caution">
    <text evidence="3">The sequence shown here is derived from an EMBL/GenBank/DDBJ whole genome shotgun (WGS) entry which is preliminary data.</text>
</comment>
<dbReference type="PANTHER" id="PTHR43669">
    <property type="entry name" value="5-KETO-D-GLUCONATE 5-REDUCTASE"/>
    <property type="match status" value="1"/>
</dbReference>
<dbReference type="Proteomes" id="UP000054978">
    <property type="component" value="Unassembled WGS sequence"/>
</dbReference>
<name>A0A158AWD4_9BURK</name>
<protein>
    <submittedName>
        <fullName evidence="3">Short chain dehydrogenase/reductase family oxidoreductase</fullName>
    </submittedName>
</protein>
<evidence type="ECO:0000256" key="2">
    <source>
        <dbReference type="ARBA" id="ARBA00023002"/>
    </source>
</evidence>
<dbReference type="InterPro" id="IPR002347">
    <property type="entry name" value="SDR_fam"/>
</dbReference>
<dbReference type="OrthoDB" id="9806974at2"/>
<dbReference type="PANTHER" id="PTHR43669:SF3">
    <property type="entry name" value="ALCOHOL DEHYDROGENASE, PUTATIVE (AFU_ORTHOLOGUE AFUA_3G03445)-RELATED"/>
    <property type="match status" value="1"/>
</dbReference>
<evidence type="ECO:0000313" key="4">
    <source>
        <dbReference type="Proteomes" id="UP000054978"/>
    </source>
</evidence>
<sequence length="223" mass="23661">MKTFLSIGSGPGIGIATATRFAQEGFRVILTSRNPENLAERATQLSDRGYTVGISSVDAGNLDSVLQLVRETEAKYGAIDVLHFNSASMHSDSIETQSIETFVPDLTVNIGAALVATQGASRGMLARGSGAILLTGGALATHPHPDYLLLGIGKAGIKNLAYGVFDNFKERGVHVASVTVATFVSADSPEARGVAQAFWDLYAQPRESWTPEVIYPAQRPDQP</sequence>
<keyword evidence="4" id="KW-1185">Reference proteome</keyword>
<dbReference type="AlphaFoldDB" id="A0A158AWD4"/>
<dbReference type="RefSeq" id="WP_087045634.1">
    <property type="nucleotide sequence ID" value="NZ_FCOB02000010.1"/>
</dbReference>
<comment type="similarity">
    <text evidence="1">Belongs to the short-chain dehydrogenases/reductases (SDR) family.</text>
</comment>
<keyword evidence="2" id="KW-0560">Oxidoreductase</keyword>
<dbReference type="InterPro" id="IPR036291">
    <property type="entry name" value="NAD(P)-bd_dom_sf"/>
</dbReference>
<dbReference type="SUPFAM" id="SSF51735">
    <property type="entry name" value="NAD(P)-binding Rossmann-fold domains"/>
    <property type="match status" value="1"/>
</dbReference>
<dbReference type="Gene3D" id="3.40.50.720">
    <property type="entry name" value="NAD(P)-binding Rossmann-like Domain"/>
    <property type="match status" value="1"/>
</dbReference>
<evidence type="ECO:0000313" key="3">
    <source>
        <dbReference type="EMBL" id="SAK62065.1"/>
    </source>
</evidence>
<evidence type="ECO:0000256" key="1">
    <source>
        <dbReference type="ARBA" id="ARBA00006484"/>
    </source>
</evidence>
<dbReference type="Pfam" id="PF00106">
    <property type="entry name" value="adh_short"/>
    <property type="match status" value="1"/>
</dbReference>